<keyword evidence="1 3" id="KW-0489">Methyltransferase</keyword>
<dbReference type="PIRSF" id="PIRSF028177">
    <property type="entry name" value="Polyketide_synth_Omtfrase_TcmP"/>
    <property type="match status" value="1"/>
</dbReference>
<dbReference type="PATRIC" id="fig|1127696.3.peg.1201"/>
<accession>L1NAP2</accession>
<evidence type="ECO:0000313" key="4">
    <source>
        <dbReference type="Proteomes" id="UP000010408"/>
    </source>
</evidence>
<dbReference type="SUPFAM" id="SSF53335">
    <property type="entry name" value="S-adenosyl-L-methionine-dependent methyltransferases"/>
    <property type="match status" value="1"/>
</dbReference>
<dbReference type="RefSeq" id="WP_005467405.1">
    <property type="nucleotide sequence ID" value="NZ_KB291032.1"/>
</dbReference>
<keyword evidence="2 3" id="KW-0808">Transferase</keyword>
<dbReference type="Proteomes" id="UP000010408">
    <property type="component" value="Unassembled WGS sequence"/>
</dbReference>
<dbReference type="InterPro" id="IPR029063">
    <property type="entry name" value="SAM-dependent_MTases_sf"/>
</dbReference>
<comment type="caution">
    <text evidence="3">The sequence shown here is derived from an EMBL/GenBank/DDBJ whole genome shotgun (WGS) entry which is preliminary data.</text>
</comment>
<sequence length="275" mass="31311">MEQINLEGLGAVQETLVIPLAMRALDCRSKKPILNDKLAEELYQKIRYDQEKFSPKKSPSYYGCLVRARYFDAEVVRQAEALHAAGKRFVTINAGCGLDTRGERIAGRTYGARHFDMDFPNVIQVRQQLFKEAKDMIGGNLLDEAWIKTIAAELDAKTHVIVCIEGVFAYLNQTEIQQALTHLHEAFAGRCTVIFDALSRAWAKRSRQHDTLKHMEASFAEGVDSEADILRLVPSAHFIRKTPIIDLMAEVWWVAKLMRLNKKIRLNTSIFTFEL</sequence>
<dbReference type="STRING" id="1127696.HMPREF9134_01331"/>
<dbReference type="InterPro" id="IPR007213">
    <property type="entry name" value="Ppm1/Ppm2/Tcmp"/>
</dbReference>
<dbReference type="EMBL" id="AMEQ01000037">
    <property type="protein sequence ID" value="EKY00594.1"/>
    <property type="molecule type" value="Genomic_DNA"/>
</dbReference>
<evidence type="ECO:0000256" key="2">
    <source>
        <dbReference type="ARBA" id="ARBA00022679"/>
    </source>
</evidence>
<dbReference type="eggNOG" id="COG3315">
    <property type="taxonomic scope" value="Bacteria"/>
</dbReference>
<reference evidence="3 4" key="1">
    <citation type="submission" date="2012-05" db="EMBL/GenBank/DDBJ databases">
        <authorList>
            <person name="Weinstock G."/>
            <person name="Sodergren E."/>
            <person name="Lobos E.A."/>
            <person name="Fulton L."/>
            <person name="Fulton R."/>
            <person name="Courtney L."/>
            <person name="Fronick C."/>
            <person name="O'Laughlin M."/>
            <person name="Godfrey J."/>
            <person name="Wilson R.M."/>
            <person name="Miner T."/>
            <person name="Farmer C."/>
            <person name="Delehaunty K."/>
            <person name="Cordes M."/>
            <person name="Minx P."/>
            <person name="Tomlinson C."/>
            <person name="Chen J."/>
            <person name="Wollam A."/>
            <person name="Pepin K.H."/>
            <person name="Bhonagiri V."/>
            <person name="Zhang X."/>
            <person name="Suruliraj S."/>
            <person name="Warren W."/>
            <person name="Mitreva M."/>
            <person name="Mardis E.R."/>
            <person name="Wilson R.K."/>
        </authorList>
    </citation>
    <scope>NUCLEOTIDE SEQUENCE [LARGE SCALE GENOMIC DNA]</scope>
    <source>
        <strain evidence="3 4">F0037</strain>
    </source>
</reference>
<evidence type="ECO:0000256" key="1">
    <source>
        <dbReference type="ARBA" id="ARBA00022603"/>
    </source>
</evidence>
<organism evidence="3 4">
    <name type="scientific">Porphyromonas catoniae F0037</name>
    <dbReference type="NCBI Taxonomy" id="1127696"/>
    <lineage>
        <taxon>Bacteria</taxon>
        <taxon>Pseudomonadati</taxon>
        <taxon>Bacteroidota</taxon>
        <taxon>Bacteroidia</taxon>
        <taxon>Bacteroidales</taxon>
        <taxon>Porphyromonadaceae</taxon>
        <taxon>Porphyromonas</taxon>
    </lineage>
</organism>
<dbReference type="PANTHER" id="PTHR43619">
    <property type="entry name" value="S-ADENOSYL-L-METHIONINE-DEPENDENT METHYLTRANSFERASE YKTD-RELATED"/>
    <property type="match status" value="1"/>
</dbReference>
<dbReference type="Gene3D" id="3.40.50.150">
    <property type="entry name" value="Vaccinia Virus protein VP39"/>
    <property type="match status" value="1"/>
</dbReference>
<evidence type="ECO:0000313" key="3">
    <source>
        <dbReference type="EMBL" id="EKY00594.1"/>
    </source>
</evidence>
<protein>
    <submittedName>
        <fullName evidence="3">O-methyltransferase</fullName>
    </submittedName>
</protein>
<gene>
    <name evidence="3" type="ORF">HMPREF9134_01331</name>
</gene>
<dbReference type="AlphaFoldDB" id="L1NAP2"/>
<proteinExistence type="predicted"/>
<dbReference type="InterPro" id="IPR016874">
    <property type="entry name" value="TcmP-like"/>
</dbReference>
<dbReference type="GO" id="GO:0008168">
    <property type="term" value="F:methyltransferase activity"/>
    <property type="evidence" value="ECO:0007669"/>
    <property type="project" value="UniProtKB-KW"/>
</dbReference>
<dbReference type="GO" id="GO:0032259">
    <property type="term" value="P:methylation"/>
    <property type="evidence" value="ECO:0007669"/>
    <property type="project" value="UniProtKB-KW"/>
</dbReference>
<dbReference type="PANTHER" id="PTHR43619:SF2">
    <property type="entry name" value="S-ADENOSYL-L-METHIONINE-DEPENDENT METHYLTRANSFERASES SUPERFAMILY PROTEIN"/>
    <property type="match status" value="1"/>
</dbReference>
<dbReference type="Pfam" id="PF04072">
    <property type="entry name" value="LCM"/>
    <property type="match status" value="1"/>
</dbReference>
<dbReference type="HOGENOM" id="CLU_069348_0_0_10"/>
<name>L1NAP2_9PORP</name>